<dbReference type="EMBL" id="UINC01051616">
    <property type="protein sequence ID" value="SVB65986.1"/>
    <property type="molecule type" value="Genomic_DNA"/>
</dbReference>
<reference evidence="1" key="1">
    <citation type="submission" date="2018-05" db="EMBL/GenBank/DDBJ databases">
        <authorList>
            <person name="Lanie J.A."/>
            <person name="Ng W.-L."/>
            <person name="Kazmierczak K.M."/>
            <person name="Andrzejewski T.M."/>
            <person name="Davidsen T.M."/>
            <person name="Wayne K.J."/>
            <person name="Tettelin H."/>
            <person name="Glass J.I."/>
            <person name="Rusch D."/>
            <person name="Podicherti R."/>
            <person name="Tsui H.-C.T."/>
            <person name="Winkler M.E."/>
        </authorList>
    </citation>
    <scope>NUCLEOTIDE SEQUENCE</scope>
</reference>
<sequence>MNITSAKYTDANNDMVEAVIDGITMCVPVNVDNTHWQAIQEWVDAGNTITAA</sequence>
<accession>A0A382FSB9</accession>
<gene>
    <name evidence="1" type="ORF">METZ01_LOCUS218840</name>
</gene>
<organism evidence="1">
    <name type="scientific">marine metagenome</name>
    <dbReference type="NCBI Taxonomy" id="408172"/>
    <lineage>
        <taxon>unclassified sequences</taxon>
        <taxon>metagenomes</taxon>
        <taxon>ecological metagenomes</taxon>
    </lineage>
</organism>
<name>A0A382FSB9_9ZZZZ</name>
<protein>
    <submittedName>
        <fullName evidence="1">Uncharacterized protein</fullName>
    </submittedName>
</protein>
<proteinExistence type="predicted"/>
<dbReference type="AlphaFoldDB" id="A0A382FSB9"/>
<evidence type="ECO:0000313" key="1">
    <source>
        <dbReference type="EMBL" id="SVB65986.1"/>
    </source>
</evidence>